<dbReference type="AlphaFoldDB" id="A0AAD5QTV0"/>
<proteinExistence type="predicted"/>
<sequence length="221" mass="24413">MTEPKTERLLELQPEEIAIRDPDERVALHYAAETMDLEVFQKILEQDVTLLDCEDRNGLTPMLMAVMNGRTDLVKLLLSKGANLGHRDRDGHSAVHWAVVCGQLDMLNFLLAEGADVEASDLLKATPLHYSTATEETSTELALAILHTLLKQGAKPNCRDIDERTPILWAASNGNLEAMHSLKQSGGDIRAVDRDRLGVLHCAASHGYHEVAATPFFPQKN</sequence>
<feature type="repeat" description="ANK" evidence="1">
    <location>
        <begin position="162"/>
        <end position="194"/>
    </location>
</feature>
<keyword evidence="3" id="KW-1185">Reference proteome</keyword>
<dbReference type="PROSITE" id="PS50297">
    <property type="entry name" value="ANK_REP_REGION"/>
    <property type="match status" value="2"/>
</dbReference>
<name>A0AAD5QTV0_PARTN</name>
<feature type="repeat" description="ANK" evidence="1">
    <location>
        <begin position="90"/>
        <end position="122"/>
    </location>
</feature>
<dbReference type="PANTHER" id="PTHR24183:SF1">
    <property type="entry name" value="FIBRONECTIN TYPE 3 AND ANKYRIN REPEAT DOMAINS PROTEIN 1"/>
    <property type="match status" value="1"/>
</dbReference>
<evidence type="ECO:0000256" key="1">
    <source>
        <dbReference type="PROSITE-ProRule" id="PRU00023"/>
    </source>
</evidence>
<accession>A0AAD5QTV0</accession>
<evidence type="ECO:0000313" key="2">
    <source>
        <dbReference type="EMBL" id="KAJ1364603.1"/>
    </source>
</evidence>
<dbReference type="PROSITE" id="PS50088">
    <property type="entry name" value="ANK_REPEAT"/>
    <property type="match status" value="3"/>
</dbReference>
<evidence type="ECO:0008006" key="4">
    <source>
        <dbReference type="Google" id="ProtNLM"/>
    </source>
</evidence>
<reference evidence="2" key="1">
    <citation type="submission" date="2021-06" db="EMBL/GenBank/DDBJ databases">
        <title>Parelaphostrongylus tenuis whole genome reference sequence.</title>
        <authorList>
            <person name="Garwood T.J."/>
            <person name="Larsen P.A."/>
            <person name="Fountain-Jones N.M."/>
            <person name="Garbe J.R."/>
            <person name="Macchietto M.G."/>
            <person name="Kania S.A."/>
            <person name="Gerhold R.W."/>
            <person name="Richards J.E."/>
            <person name="Wolf T.M."/>
        </authorList>
    </citation>
    <scope>NUCLEOTIDE SEQUENCE</scope>
    <source>
        <strain evidence="2">MNPRO001-30</strain>
        <tissue evidence="2">Meninges</tissue>
    </source>
</reference>
<protein>
    <recommendedName>
        <fullName evidence="4">ANK_REP_REGION domain-containing protein</fullName>
    </recommendedName>
</protein>
<dbReference type="EMBL" id="JAHQIW010005007">
    <property type="protein sequence ID" value="KAJ1364603.1"/>
    <property type="molecule type" value="Genomic_DNA"/>
</dbReference>
<dbReference type="SMART" id="SM00248">
    <property type="entry name" value="ANK"/>
    <property type="match status" value="5"/>
</dbReference>
<dbReference type="SUPFAM" id="SSF48403">
    <property type="entry name" value="Ankyrin repeat"/>
    <property type="match status" value="1"/>
</dbReference>
<dbReference type="PANTHER" id="PTHR24183">
    <property type="entry name" value="FIBRONECTIN TYPE 3 AND ANKYRIN REPEAT DOMAINS PROTEIN 1"/>
    <property type="match status" value="1"/>
</dbReference>
<comment type="caution">
    <text evidence="2">The sequence shown here is derived from an EMBL/GenBank/DDBJ whole genome shotgun (WGS) entry which is preliminary data.</text>
</comment>
<evidence type="ECO:0000313" key="3">
    <source>
        <dbReference type="Proteomes" id="UP001196413"/>
    </source>
</evidence>
<dbReference type="InterPro" id="IPR002110">
    <property type="entry name" value="Ankyrin_rpt"/>
</dbReference>
<feature type="repeat" description="ANK" evidence="1">
    <location>
        <begin position="57"/>
        <end position="89"/>
    </location>
</feature>
<dbReference type="Proteomes" id="UP001196413">
    <property type="component" value="Unassembled WGS sequence"/>
</dbReference>
<organism evidence="2 3">
    <name type="scientific">Parelaphostrongylus tenuis</name>
    <name type="common">Meningeal worm</name>
    <dbReference type="NCBI Taxonomy" id="148309"/>
    <lineage>
        <taxon>Eukaryota</taxon>
        <taxon>Metazoa</taxon>
        <taxon>Ecdysozoa</taxon>
        <taxon>Nematoda</taxon>
        <taxon>Chromadorea</taxon>
        <taxon>Rhabditida</taxon>
        <taxon>Rhabditina</taxon>
        <taxon>Rhabditomorpha</taxon>
        <taxon>Strongyloidea</taxon>
        <taxon>Metastrongylidae</taxon>
        <taxon>Parelaphostrongylus</taxon>
    </lineage>
</organism>
<gene>
    <name evidence="2" type="ORF">KIN20_024726</name>
</gene>
<dbReference type="InterPro" id="IPR036770">
    <property type="entry name" value="Ankyrin_rpt-contain_sf"/>
</dbReference>
<dbReference type="GO" id="GO:0042981">
    <property type="term" value="P:regulation of apoptotic process"/>
    <property type="evidence" value="ECO:0007669"/>
    <property type="project" value="TreeGrafter"/>
</dbReference>
<dbReference type="Pfam" id="PF12796">
    <property type="entry name" value="Ank_2"/>
    <property type="match status" value="2"/>
</dbReference>
<dbReference type="Gene3D" id="1.25.40.20">
    <property type="entry name" value="Ankyrin repeat-containing domain"/>
    <property type="match status" value="2"/>
</dbReference>
<keyword evidence="1" id="KW-0040">ANK repeat</keyword>
<dbReference type="GO" id="GO:0005634">
    <property type="term" value="C:nucleus"/>
    <property type="evidence" value="ECO:0007669"/>
    <property type="project" value="TreeGrafter"/>
</dbReference>